<comment type="caution">
    <text evidence="2">The sequence shown here is derived from an EMBL/GenBank/DDBJ whole genome shotgun (WGS) entry which is preliminary data.</text>
</comment>
<organism evidence="2 3">
    <name type="scientific">Luteimonas gilva</name>
    <dbReference type="NCBI Taxonomy" id="2572684"/>
    <lineage>
        <taxon>Bacteria</taxon>
        <taxon>Pseudomonadati</taxon>
        <taxon>Pseudomonadota</taxon>
        <taxon>Gammaproteobacteria</taxon>
        <taxon>Lysobacterales</taxon>
        <taxon>Lysobacteraceae</taxon>
        <taxon>Luteimonas</taxon>
    </lineage>
</organism>
<evidence type="ECO:0008006" key="4">
    <source>
        <dbReference type="Google" id="ProtNLM"/>
    </source>
</evidence>
<dbReference type="EMBL" id="SZUA01000001">
    <property type="protein sequence ID" value="TKR33397.1"/>
    <property type="molecule type" value="Genomic_DNA"/>
</dbReference>
<evidence type="ECO:0000313" key="2">
    <source>
        <dbReference type="EMBL" id="TKR33397.1"/>
    </source>
</evidence>
<dbReference type="RefSeq" id="WP_137265605.1">
    <property type="nucleotide sequence ID" value="NZ_SZUA01000001.1"/>
</dbReference>
<reference evidence="2 3" key="1">
    <citation type="submission" date="2019-04" db="EMBL/GenBank/DDBJ databases">
        <title>Reference strain of H23.</title>
        <authorList>
            <person name="Luo X."/>
        </authorList>
    </citation>
    <scope>NUCLEOTIDE SEQUENCE [LARGE SCALE GENOMIC DNA]</scope>
    <source>
        <strain evidence="2 3">H23</strain>
    </source>
</reference>
<feature type="compositionally biased region" description="Basic residues" evidence="1">
    <location>
        <begin position="100"/>
        <end position="132"/>
    </location>
</feature>
<keyword evidence="3" id="KW-1185">Reference proteome</keyword>
<name>A0A4U5JYS5_9GAMM</name>
<sequence length="132" mass="14226">MVAKKQSRNAKETTLRHVWLAALGAAVVARREVRNAGDIAVEEAGKLRARAIRFAADAAAVARGGLLTVAEQVEPKIQQVGGEIESRLAPVLAKLGLTPKTRRPARKSRRPAAKATRRAARPAAKRARAVRR</sequence>
<feature type="region of interest" description="Disordered" evidence="1">
    <location>
        <begin position="98"/>
        <end position="132"/>
    </location>
</feature>
<accession>A0A4U5JYS5</accession>
<protein>
    <recommendedName>
        <fullName evidence="4">Poly(Hydroxyalcanoate) granule associated protein</fullName>
    </recommendedName>
</protein>
<evidence type="ECO:0000313" key="3">
    <source>
        <dbReference type="Proteomes" id="UP000308707"/>
    </source>
</evidence>
<evidence type="ECO:0000256" key="1">
    <source>
        <dbReference type="SAM" id="MobiDB-lite"/>
    </source>
</evidence>
<proteinExistence type="predicted"/>
<gene>
    <name evidence="2" type="ORF">FCE95_03560</name>
</gene>
<dbReference type="Proteomes" id="UP000308707">
    <property type="component" value="Unassembled WGS sequence"/>
</dbReference>
<dbReference type="AlphaFoldDB" id="A0A4U5JYS5"/>
<dbReference type="OrthoDB" id="6008326at2"/>